<keyword evidence="3 7" id="KW-0812">Transmembrane</keyword>
<evidence type="ECO:0000256" key="4">
    <source>
        <dbReference type="ARBA" id="ARBA00022824"/>
    </source>
</evidence>
<feature type="transmembrane region" description="Helical" evidence="7">
    <location>
        <begin position="96"/>
        <end position="116"/>
    </location>
</feature>
<comment type="caution">
    <text evidence="10">The sequence shown here is derived from an EMBL/GenBank/DDBJ whole genome shotgun (WGS) entry which is preliminary data.</text>
</comment>
<dbReference type="Proteomes" id="UP001159641">
    <property type="component" value="Unassembled WGS sequence"/>
</dbReference>
<evidence type="ECO:0000256" key="2">
    <source>
        <dbReference type="ARBA" id="ARBA00005512"/>
    </source>
</evidence>
<keyword evidence="11" id="KW-1185">Reference proteome</keyword>
<reference evidence="10 11" key="1">
    <citation type="submission" date="2022-11" db="EMBL/GenBank/DDBJ databases">
        <title>Whole genome sequence of Eschrichtius robustus ER-17-0199.</title>
        <authorList>
            <person name="Bruniche-Olsen A."/>
            <person name="Black A.N."/>
            <person name="Fields C.J."/>
            <person name="Walden K."/>
            <person name="Dewoody J.A."/>
        </authorList>
    </citation>
    <scope>NUCLEOTIDE SEQUENCE [LARGE SCALE GENOMIC DNA]</scope>
    <source>
        <strain evidence="10">ER-17-0199</strain>
        <tissue evidence="10">Blubber</tissue>
    </source>
</reference>
<comment type="function">
    <text evidence="7">Involved in the maturation of specific proteins in the endoplasmic reticulum.</text>
</comment>
<dbReference type="GO" id="GO:0051604">
    <property type="term" value="P:protein maturation"/>
    <property type="evidence" value="ECO:0007669"/>
    <property type="project" value="InterPro"/>
</dbReference>
<name>A0AB34H2J3_ESCRO</name>
<accession>A0AB34H2J3</accession>
<dbReference type="PANTHER" id="PTHR14463:SF10">
    <property type="entry name" value="LIPASE MATURATION FACTOR 1"/>
    <property type="match status" value="1"/>
</dbReference>
<dbReference type="GO" id="GO:0005789">
    <property type="term" value="C:endoplasmic reticulum membrane"/>
    <property type="evidence" value="ECO:0007669"/>
    <property type="project" value="UniProtKB-SubCell"/>
</dbReference>
<dbReference type="InterPro" id="IPR057434">
    <property type="entry name" value="LMF1/2_N"/>
</dbReference>
<protein>
    <recommendedName>
        <fullName evidence="7">Lipase maturation factor</fullName>
    </recommendedName>
</protein>
<feature type="domain" description="Lipase maturation factor 1/2 N-terminal" evidence="8">
    <location>
        <begin position="26"/>
        <end position="56"/>
    </location>
</feature>
<evidence type="ECO:0000256" key="3">
    <source>
        <dbReference type="ARBA" id="ARBA00022692"/>
    </source>
</evidence>
<dbReference type="Pfam" id="PF25179">
    <property type="entry name" value="LMF1_C"/>
    <property type="match status" value="1"/>
</dbReference>
<keyword evidence="6 7" id="KW-0472">Membrane</keyword>
<dbReference type="Pfam" id="PF06762">
    <property type="entry name" value="LMF1"/>
    <property type="match status" value="1"/>
</dbReference>
<keyword evidence="4 7" id="KW-0256">Endoplasmic reticulum</keyword>
<evidence type="ECO:0000313" key="11">
    <source>
        <dbReference type="Proteomes" id="UP001159641"/>
    </source>
</evidence>
<evidence type="ECO:0000256" key="7">
    <source>
        <dbReference type="RuleBase" id="RU361229"/>
    </source>
</evidence>
<comment type="subcellular location">
    <subcellularLocation>
        <location evidence="1 7">Endoplasmic reticulum membrane</location>
        <topology evidence="1 7">Multi-pass membrane protein</topology>
    </subcellularLocation>
</comment>
<dbReference type="EMBL" id="JAIQCJ010001983">
    <property type="protein sequence ID" value="KAJ8786513.1"/>
    <property type="molecule type" value="Genomic_DNA"/>
</dbReference>
<evidence type="ECO:0000313" key="10">
    <source>
        <dbReference type="EMBL" id="KAJ8786513.1"/>
    </source>
</evidence>
<gene>
    <name evidence="10" type="ORF">J1605_006002</name>
</gene>
<keyword evidence="5 7" id="KW-1133">Transmembrane helix</keyword>
<sequence>MPLVWTPCITVEHVKCGGWRDLSLHPQMVLIISGNLSFLNWLTIVPSLACFDDATLGFLFPSGPGCLKDQVLRMQEEEARGARAPRTRGSVARHTVNLALGVLVAWLSVPVVLNLLSPRQVMNSSFNPLRIVNTYGAFGRYLRATMTPEGRHAGEASPDLQPPSLVLVCSGCITKERTEVILQGTASPNASAPDAKWEDYEFKCKPGDLRRRPCLISPYHHRLDWLMWFAAFQTYEHNEWIIHLAGKLLANDAQALSLLALNPFAGRAPPRWVRGEHYRYKFSRPGGTHAAEGKWWIRKRLGPYFPPLSFQDLKGYFRSREWPYPKPE</sequence>
<dbReference type="AlphaFoldDB" id="A0AB34H2J3"/>
<dbReference type="InterPro" id="IPR009613">
    <property type="entry name" value="LMF"/>
</dbReference>
<evidence type="ECO:0000259" key="9">
    <source>
        <dbReference type="Pfam" id="PF25179"/>
    </source>
</evidence>
<organism evidence="10 11">
    <name type="scientific">Eschrichtius robustus</name>
    <name type="common">California gray whale</name>
    <name type="synonym">Eschrichtius gibbosus</name>
    <dbReference type="NCBI Taxonomy" id="9764"/>
    <lineage>
        <taxon>Eukaryota</taxon>
        <taxon>Metazoa</taxon>
        <taxon>Chordata</taxon>
        <taxon>Craniata</taxon>
        <taxon>Vertebrata</taxon>
        <taxon>Euteleostomi</taxon>
        <taxon>Mammalia</taxon>
        <taxon>Eutheria</taxon>
        <taxon>Laurasiatheria</taxon>
        <taxon>Artiodactyla</taxon>
        <taxon>Whippomorpha</taxon>
        <taxon>Cetacea</taxon>
        <taxon>Mysticeti</taxon>
        <taxon>Eschrichtiidae</taxon>
        <taxon>Eschrichtius</taxon>
    </lineage>
</organism>
<evidence type="ECO:0000256" key="1">
    <source>
        <dbReference type="ARBA" id="ARBA00004477"/>
    </source>
</evidence>
<dbReference type="InterPro" id="IPR057433">
    <property type="entry name" value="LMF1/2_C"/>
</dbReference>
<proteinExistence type="inferred from homology"/>
<feature type="domain" description="Lipase maturation factor 1/2 C-terminal" evidence="9">
    <location>
        <begin position="173"/>
        <end position="306"/>
    </location>
</feature>
<dbReference type="PANTHER" id="PTHR14463">
    <property type="entry name" value="LIPASE MATURATION FACTOR"/>
    <property type="match status" value="1"/>
</dbReference>
<comment type="caution">
    <text evidence="7">Lacks conserved residue(s) required for the propagation of feature annotation.</text>
</comment>
<evidence type="ECO:0000256" key="5">
    <source>
        <dbReference type="ARBA" id="ARBA00022989"/>
    </source>
</evidence>
<evidence type="ECO:0000256" key="6">
    <source>
        <dbReference type="ARBA" id="ARBA00023136"/>
    </source>
</evidence>
<comment type="similarity">
    <text evidence="2 7">Belongs to the lipase maturation factor family.</text>
</comment>
<evidence type="ECO:0000259" key="8">
    <source>
        <dbReference type="Pfam" id="PF06762"/>
    </source>
</evidence>